<evidence type="ECO:0000313" key="1">
    <source>
        <dbReference type="EMBL" id="OGG46625.1"/>
    </source>
</evidence>
<reference evidence="1 2" key="1">
    <citation type="journal article" date="2016" name="Nat. Commun.">
        <title>Thousands of microbial genomes shed light on interconnected biogeochemical processes in an aquifer system.</title>
        <authorList>
            <person name="Anantharaman K."/>
            <person name="Brown C.T."/>
            <person name="Hug L.A."/>
            <person name="Sharon I."/>
            <person name="Castelle C.J."/>
            <person name="Probst A.J."/>
            <person name="Thomas B.C."/>
            <person name="Singh A."/>
            <person name="Wilkins M.J."/>
            <person name="Karaoz U."/>
            <person name="Brodie E.L."/>
            <person name="Williams K.H."/>
            <person name="Hubbard S.S."/>
            <person name="Banfield J.F."/>
        </authorList>
    </citation>
    <scope>NUCLEOTIDE SEQUENCE [LARGE SCALE GENOMIC DNA]</scope>
    <source>
        <strain evidence="2">RIFCSPLOWO2_12_FULL_64_10</strain>
    </source>
</reference>
<proteinExistence type="predicted"/>
<dbReference type="AlphaFoldDB" id="A0A1F6CBM0"/>
<dbReference type="Proteomes" id="UP000178606">
    <property type="component" value="Unassembled WGS sequence"/>
</dbReference>
<accession>A0A1F6CBM0</accession>
<protein>
    <submittedName>
        <fullName evidence="1">Uncharacterized protein</fullName>
    </submittedName>
</protein>
<dbReference type="EMBL" id="MFKF01000295">
    <property type="protein sequence ID" value="OGG46625.1"/>
    <property type="molecule type" value="Genomic_DNA"/>
</dbReference>
<comment type="caution">
    <text evidence="1">The sequence shown here is derived from an EMBL/GenBank/DDBJ whole genome shotgun (WGS) entry which is preliminary data.</text>
</comment>
<sequence>MPGLNTSCPSGTSTVTFTVPLSGSTTGLIIFTAPLKDRSGTASAVICAPWPTRMFRISFSGTRILATSGSKSATAKSDWLAVTVFPNSTVRAVTTPSIGETISVYSRVSRAASYCAFVRSTCALAASYCSELVRFRSCIFSSRSKVRFASS</sequence>
<gene>
    <name evidence="1" type="ORF">A3F84_02935</name>
</gene>
<name>A0A1F6CBM0_HANXR</name>
<evidence type="ECO:0000313" key="2">
    <source>
        <dbReference type="Proteomes" id="UP000178606"/>
    </source>
</evidence>
<organism evidence="1 2">
    <name type="scientific">Handelsmanbacteria sp. (strain RIFCSPLOWO2_12_FULL_64_10)</name>
    <dbReference type="NCBI Taxonomy" id="1817868"/>
    <lineage>
        <taxon>Bacteria</taxon>
        <taxon>Candidatus Handelsmaniibacteriota</taxon>
    </lineage>
</organism>